<evidence type="ECO:0000313" key="4">
    <source>
        <dbReference type="Proteomes" id="UP001228581"/>
    </source>
</evidence>
<dbReference type="SUPFAM" id="SSF82171">
    <property type="entry name" value="DPP6 N-terminal domain-like"/>
    <property type="match status" value="1"/>
</dbReference>
<dbReference type="RefSeq" id="WP_313994890.1">
    <property type="nucleotide sequence ID" value="NZ_JASJOT010000004.1"/>
</dbReference>
<keyword evidence="1" id="KW-0732">Signal</keyword>
<dbReference type="InterPro" id="IPR026444">
    <property type="entry name" value="Secre_tail"/>
</dbReference>
<protein>
    <submittedName>
        <fullName evidence="3">T9SS type A sorting domain-containing protein</fullName>
    </submittedName>
</protein>
<name>A0ABT7CH86_9BACT</name>
<evidence type="ECO:0000313" key="3">
    <source>
        <dbReference type="EMBL" id="MDJ1493096.1"/>
    </source>
</evidence>
<keyword evidence="4" id="KW-1185">Reference proteome</keyword>
<accession>A0ABT7CH86</accession>
<gene>
    <name evidence="3" type="ORF">QNI19_09140</name>
</gene>
<sequence length="513" mass="56670">MYHATLFFITAALLIANTASIFAQKQANNWYFGHHAGLNFFTRNPQILLTSAMDTTEGSAVISDEIDGRLLFYTNGLTVWNKEHQPMNNTSVPVNCGARFYQSAIIIPVPDSKQEYYIFSVPTLAPDYPQACYPSENKGDDVQLFYMRIDMTQNQGKGGVAQPLTFLQNNVTYKLTAIPHSNKRDYWILTHAWNSDAFYAYPITSNGIGAPVITHIGSPHLANENSGDDERIGCIKASPDGTKVACSVFNQAVARPFDLFDFNATTGVLTNHHTLGNLYLQGGLSFSPDNSKLYVQMNKAENTNSHPNTKDLIYQYDLSAGSVEAIRNSGHSIIVGNKAIGETGRTSLSTFALQLAPDGRLYAPFADVVGEISSKRMIVINSPNALGYACNVQIVNFSFKEDGIWSGLPNFMESYFDNLLSTPIGEDDCEKTSFKILPNPTTGKVKIETGQCIQPFNVSVYDLLGRSLLDISITDSTLSTIELDISDYAEGLYIFDIHLLKDKKNIIKKVVKF</sequence>
<feature type="signal peptide" evidence="1">
    <location>
        <begin position="1"/>
        <end position="23"/>
    </location>
</feature>
<dbReference type="EMBL" id="JASJOT010000004">
    <property type="protein sequence ID" value="MDJ1493096.1"/>
    <property type="molecule type" value="Genomic_DNA"/>
</dbReference>
<evidence type="ECO:0000256" key="1">
    <source>
        <dbReference type="SAM" id="SignalP"/>
    </source>
</evidence>
<comment type="caution">
    <text evidence="3">The sequence shown here is derived from an EMBL/GenBank/DDBJ whole genome shotgun (WGS) entry which is preliminary data.</text>
</comment>
<evidence type="ECO:0000259" key="2">
    <source>
        <dbReference type="Pfam" id="PF18962"/>
    </source>
</evidence>
<feature type="chain" id="PRO_5047020495" evidence="1">
    <location>
        <begin position="24"/>
        <end position="513"/>
    </location>
</feature>
<organism evidence="3 4">
    <name type="scientific">Xanthocytophaga flava</name>
    <dbReference type="NCBI Taxonomy" id="3048013"/>
    <lineage>
        <taxon>Bacteria</taxon>
        <taxon>Pseudomonadati</taxon>
        <taxon>Bacteroidota</taxon>
        <taxon>Cytophagia</taxon>
        <taxon>Cytophagales</taxon>
        <taxon>Rhodocytophagaceae</taxon>
        <taxon>Xanthocytophaga</taxon>
    </lineage>
</organism>
<feature type="domain" description="Secretion system C-terminal sorting" evidence="2">
    <location>
        <begin position="436"/>
        <end position="511"/>
    </location>
</feature>
<reference evidence="3 4" key="1">
    <citation type="submission" date="2023-05" db="EMBL/GenBank/DDBJ databases">
        <authorList>
            <person name="Zhang X."/>
        </authorList>
    </citation>
    <scope>NUCLEOTIDE SEQUENCE [LARGE SCALE GENOMIC DNA]</scope>
    <source>
        <strain evidence="3 4">DM2B3-1</strain>
    </source>
</reference>
<dbReference type="NCBIfam" id="TIGR04183">
    <property type="entry name" value="Por_Secre_tail"/>
    <property type="match status" value="1"/>
</dbReference>
<proteinExistence type="predicted"/>
<dbReference type="Pfam" id="PF18962">
    <property type="entry name" value="Por_Secre_tail"/>
    <property type="match status" value="1"/>
</dbReference>
<dbReference type="Proteomes" id="UP001228581">
    <property type="component" value="Unassembled WGS sequence"/>
</dbReference>